<feature type="transmembrane region" description="Helical" evidence="7">
    <location>
        <begin position="317"/>
        <end position="341"/>
    </location>
</feature>
<dbReference type="GO" id="GO:0022857">
    <property type="term" value="F:transmembrane transporter activity"/>
    <property type="evidence" value="ECO:0007669"/>
    <property type="project" value="TreeGrafter"/>
</dbReference>
<evidence type="ECO:0000256" key="1">
    <source>
        <dbReference type="ARBA" id="ARBA00004429"/>
    </source>
</evidence>
<dbReference type="Proteomes" id="UP000515960">
    <property type="component" value="Chromosome"/>
</dbReference>
<gene>
    <name evidence="9" type="ORF">H8790_08450</name>
</gene>
<keyword evidence="2" id="KW-1003">Cell membrane</keyword>
<feature type="transmembrane region" description="Helical" evidence="7">
    <location>
        <begin position="141"/>
        <end position="165"/>
    </location>
</feature>
<feature type="transmembrane region" description="Helical" evidence="7">
    <location>
        <begin position="5"/>
        <end position="21"/>
    </location>
</feature>
<evidence type="ECO:0000256" key="6">
    <source>
        <dbReference type="ARBA" id="ARBA00023136"/>
    </source>
</evidence>
<dbReference type="RefSeq" id="WP_187332108.1">
    <property type="nucleotide sequence ID" value="NZ_CP060490.1"/>
</dbReference>
<comment type="subcellular location">
    <subcellularLocation>
        <location evidence="1">Cell inner membrane</location>
        <topology evidence="1">Multi-pass membrane protein</topology>
    </subcellularLocation>
</comment>
<dbReference type="InterPro" id="IPR010656">
    <property type="entry name" value="DctM"/>
</dbReference>
<evidence type="ECO:0000313" key="10">
    <source>
        <dbReference type="Proteomes" id="UP000515960"/>
    </source>
</evidence>
<sequence>MDGSLFVLLAVLVMMLIFMTSGMPIPFALGGVGILTILIFWGPSGYLTIANSVWSTFCGDNYVAIPMFLLMANILEKSGIADEMYDCFYKWLGGVRGGLAMGTVVICAIFAAMCGGSGAATVTMGLIALPSMMNRGYDKHIAMGVIAAGGVLGIIIPPSIPMVILSQYTKTVSVGRLFFAGVIPGILCAILYCIYIGIRCAITPSLCPAIPKEERVSFREKLKASKAVIAPALLIVFVLGSIYTGMATTTEAAGIGAGMSILIAILKRKLNIRNFKDALRRTLRLMGMILWILTGAQILSTAFNFMGVSTLLKNAAAALPGGATAVLICMMLLNFVLGAIMDDYAVITITAPIYIPIIESLGIDPLWFCMLFMLNLQMAYLTPPYGFNLFFLKSIVPEGISLKDIYRSVIPFIGLMIIALVICWVFPGLITWLPNRLI</sequence>
<reference evidence="9 10" key="1">
    <citation type="submission" date="2020-08" db="EMBL/GenBank/DDBJ databases">
        <authorList>
            <person name="Liu C."/>
            <person name="Sun Q."/>
        </authorList>
    </citation>
    <scope>NUCLEOTIDE SEQUENCE [LARGE SCALE GENOMIC DNA]</scope>
    <source>
        <strain evidence="9 10">NSJ-62</strain>
    </source>
</reference>
<proteinExistence type="predicted"/>
<dbReference type="NCBIfam" id="TIGR00786">
    <property type="entry name" value="dctM"/>
    <property type="match status" value="1"/>
</dbReference>
<dbReference type="PANTHER" id="PTHR33362">
    <property type="entry name" value="SIALIC ACID TRAP TRANSPORTER PERMEASE PROTEIN SIAT-RELATED"/>
    <property type="match status" value="1"/>
</dbReference>
<dbReference type="AlphaFoldDB" id="A0A7G9B1T6"/>
<dbReference type="KEGG" id="ohi:H8790_08450"/>
<dbReference type="PANTHER" id="PTHR33362:SF5">
    <property type="entry name" value="C4-DICARBOXYLATE TRAP TRANSPORTER LARGE PERMEASE PROTEIN DCTM"/>
    <property type="match status" value="1"/>
</dbReference>
<feature type="transmembrane region" description="Helical" evidence="7">
    <location>
        <begin position="409"/>
        <end position="433"/>
    </location>
</feature>
<evidence type="ECO:0000256" key="4">
    <source>
        <dbReference type="ARBA" id="ARBA00022692"/>
    </source>
</evidence>
<dbReference type="InterPro" id="IPR004681">
    <property type="entry name" value="TRAP_DctM"/>
</dbReference>
<protein>
    <submittedName>
        <fullName evidence="9">TRAP transporter large permease subunit</fullName>
    </submittedName>
</protein>
<feature type="transmembrane region" description="Helical" evidence="7">
    <location>
        <begin position="27"/>
        <end position="49"/>
    </location>
</feature>
<feature type="transmembrane region" description="Helical" evidence="7">
    <location>
        <begin position="61"/>
        <end position="80"/>
    </location>
</feature>
<dbReference type="PIRSF" id="PIRSF006066">
    <property type="entry name" value="HI0050"/>
    <property type="match status" value="1"/>
</dbReference>
<keyword evidence="6 7" id="KW-0472">Membrane</keyword>
<name>A0A7G9B1T6_9FIRM</name>
<feature type="transmembrane region" description="Helical" evidence="7">
    <location>
        <begin position="252"/>
        <end position="270"/>
    </location>
</feature>
<keyword evidence="5 7" id="KW-1133">Transmembrane helix</keyword>
<dbReference type="GO" id="GO:0005886">
    <property type="term" value="C:plasma membrane"/>
    <property type="evidence" value="ECO:0007669"/>
    <property type="project" value="UniProtKB-SubCell"/>
</dbReference>
<keyword evidence="3" id="KW-0997">Cell inner membrane</keyword>
<evidence type="ECO:0000256" key="7">
    <source>
        <dbReference type="SAM" id="Phobius"/>
    </source>
</evidence>
<evidence type="ECO:0000313" key="9">
    <source>
        <dbReference type="EMBL" id="QNL43517.1"/>
    </source>
</evidence>
<feature type="transmembrane region" description="Helical" evidence="7">
    <location>
        <begin position="100"/>
        <end position="129"/>
    </location>
</feature>
<evidence type="ECO:0000259" key="8">
    <source>
        <dbReference type="Pfam" id="PF06808"/>
    </source>
</evidence>
<keyword evidence="4 7" id="KW-0812">Transmembrane</keyword>
<feature type="domain" description="TRAP C4-dicarboxylate transport system permease DctM subunit" evidence="8">
    <location>
        <begin position="12"/>
        <end position="428"/>
    </location>
</feature>
<evidence type="ECO:0000256" key="2">
    <source>
        <dbReference type="ARBA" id="ARBA00022475"/>
    </source>
</evidence>
<dbReference type="Pfam" id="PF06808">
    <property type="entry name" value="DctM"/>
    <property type="match status" value="1"/>
</dbReference>
<dbReference type="EMBL" id="CP060490">
    <property type="protein sequence ID" value="QNL43517.1"/>
    <property type="molecule type" value="Genomic_DNA"/>
</dbReference>
<organism evidence="9 10">
    <name type="scientific">Oscillibacter hominis</name>
    <dbReference type="NCBI Taxonomy" id="2763056"/>
    <lineage>
        <taxon>Bacteria</taxon>
        <taxon>Bacillati</taxon>
        <taxon>Bacillota</taxon>
        <taxon>Clostridia</taxon>
        <taxon>Eubacteriales</taxon>
        <taxon>Oscillospiraceae</taxon>
        <taxon>Oscillibacter</taxon>
    </lineage>
</organism>
<evidence type="ECO:0000256" key="3">
    <source>
        <dbReference type="ARBA" id="ARBA00022519"/>
    </source>
</evidence>
<feature type="transmembrane region" description="Helical" evidence="7">
    <location>
        <begin position="282"/>
        <end position="305"/>
    </location>
</feature>
<evidence type="ECO:0000256" key="5">
    <source>
        <dbReference type="ARBA" id="ARBA00022989"/>
    </source>
</evidence>
<feature type="transmembrane region" description="Helical" evidence="7">
    <location>
        <begin position="227"/>
        <end position="246"/>
    </location>
</feature>
<feature type="transmembrane region" description="Helical" evidence="7">
    <location>
        <begin position="177"/>
        <end position="198"/>
    </location>
</feature>
<accession>A0A7G9B1T6</accession>
<keyword evidence="10" id="KW-1185">Reference proteome</keyword>